<feature type="repeat" description="WD" evidence="3">
    <location>
        <begin position="90"/>
        <end position="131"/>
    </location>
</feature>
<dbReference type="OrthoDB" id="448534at2"/>
<dbReference type="InterPro" id="IPR020472">
    <property type="entry name" value="WD40_PAC1"/>
</dbReference>
<dbReference type="InterPro" id="IPR019775">
    <property type="entry name" value="WD40_repeat_CS"/>
</dbReference>
<dbReference type="PANTHER" id="PTHR22838">
    <property type="entry name" value="WD REPEAT PROTEIN 26-RELATED"/>
    <property type="match status" value="1"/>
</dbReference>
<keyword evidence="1 3" id="KW-0853">WD repeat</keyword>
<gene>
    <name evidence="4" type="ORF">PL8927_60009</name>
</gene>
<dbReference type="Proteomes" id="UP000184550">
    <property type="component" value="Unassembled WGS sequence"/>
</dbReference>
<dbReference type="AlphaFoldDB" id="A0A7Z9BTG3"/>
<feature type="repeat" description="WD" evidence="3">
    <location>
        <begin position="10"/>
        <end position="44"/>
    </location>
</feature>
<evidence type="ECO:0008006" key="6">
    <source>
        <dbReference type="Google" id="ProtNLM"/>
    </source>
</evidence>
<feature type="repeat" description="WD" evidence="3">
    <location>
        <begin position="133"/>
        <end position="174"/>
    </location>
</feature>
<dbReference type="InterPro" id="IPR051350">
    <property type="entry name" value="WD_repeat-ST_regulator"/>
</dbReference>
<dbReference type="RefSeq" id="WP_083616859.1">
    <property type="nucleotide sequence ID" value="NZ_LR734825.1"/>
</dbReference>
<protein>
    <recommendedName>
        <fullName evidence="6">WD-40 repeat protein</fullName>
    </recommendedName>
</protein>
<sequence>MKNTLDETELEGNPQDIISISLSPDKKRLATLDKKGIVRQWDLSGKQLGNELKTRPSVIAIILGSDKVCVTLEKDGKASLWEFSGIETKLNELEKKVRSVSFSHDGQIIATGAEDSIVKLWNLSGEQIKNKIWNTNSNGIRSVKFSHDGQIIATVGGDETVKLWNLSENQEIPLETSGITTVGFSLNQNDKLIATGGDKGIVSVWDWHGRQVAEFKGSWDKTVSVSFTPDGKQIVAAGDNGIIQRWDIEGLNSLLDRGCDWLQDYRNTHRKERKIQKICSS</sequence>
<reference evidence="4" key="1">
    <citation type="submission" date="2019-10" db="EMBL/GenBank/DDBJ databases">
        <authorList>
            <consortium name="Genoscope - CEA"/>
            <person name="William W."/>
        </authorList>
    </citation>
    <scope>NUCLEOTIDE SEQUENCE [LARGE SCALE GENOMIC DNA]</scope>
    <source>
        <strain evidence="4">BBR_PRJEB10992</strain>
    </source>
</reference>
<dbReference type="InterPro" id="IPR001680">
    <property type="entry name" value="WD40_rpt"/>
</dbReference>
<comment type="caution">
    <text evidence="4">The sequence shown here is derived from an EMBL/GenBank/DDBJ whole genome shotgun (WGS) entry which is preliminary data.</text>
</comment>
<proteinExistence type="predicted"/>
<dbReference type="InterPro" id="IPR036322">
    <property type="entry name" value="WD40_repeat_dom_sf"/>
</dbReference>
<dbReference type="PROSITE" id="PS50082">
    <property type="entry name" value="WD_REPEATS_2"/>
    <property type="match status" value="4"/>
</dbReference>
<dbReference type="PROSITE" id="PS50294">
    <property type="entry name" value="WD_REPEATS_REGION"/>
    <property type="match status" value="2"/>
</dbReference>
<evidence type="ECO:0000256" key="1">
    <source>
        <dbReference type="ARBA" id="ARBA00022574"/>
    </source>
</evidence>
<name>A0A7Z9BTG3_9CYAN</name>
<dbReference type="Pfam" id="PF00400">
    <property type="entry name" value="WD40"/>
    <property type="match status" value="4"/>
</dbReference>
<evidence type="ECO:0000256" key="3">
    <source>
        <dbReference type="PROSITE-ProRule" id="PRU00221"/>
    </source>
</evidence>
<evidence type="ECO:0000313" key="5">
    <source>
        <dbReference type="Proteomes" id="UP000184550"/>
    </source>
</evidence>
<organism evidence="4 5">
    <name type="scientific">Planktothrix serta PCC 8927</name>
    <dbReference type="NCBI Taxonomy" id="671068"/>
    <lineage>
        <taxon>Bacteria</taxon>
        <taxon>Bacillati</taxon>
        <taxon>Cyanobacteriota</taxon>
        <taxon>Cyanophyceae</taxon>
        <taxon>Oscillatoriophycideae</taxon>
        <taxon>Oscillatoriales</taxon>
        <taxon>Microcoleaceae</taxon>
        <taxon>Planktothrix</taxon>
    </lineage>
</organism>
<dbReference type="PROSITE" id="PS00678">
    <property type="entry name" value="WD_REPEATS_1"/>
    <property type="match status" value="2"/>
</dbReference>
<accession>A0A7Z9BTG3</accession>
<dbReference type="PRINTS" id="PR00320">
    <property type="entry name" value="GPROTEINBRPT"/>
</dbReference>
<evidence type="ECO:0000313" key="4">
    <source>
        <dbReference type="EMBL" id="VXD17383.1"/>
    </source>
</evidence>
<dbReference type="Gene3D" id="2.130.10.10">
    <property type="entry name" value="YVTN repeat-like/Quinoprotein amine dehydrogenase"/>
    <property type="match status" value="2"/>
</dbReference>
<keyword evidence="5" id="KW-1185">Reference proteome</keyword>
<dbReference type="EMBL" id="CZCU02000135">
    <property type="protein sequence ID" value="VXD17383.1"/>
    <property type="molecule type" value="Genomic_DNA"/>
</dbReference>
<feature type="repeat" description="WD" evidence="3">
    <location>
        <begin position="215"/>
        <end position="256"/>
    </location>
</feature>
<dbReference type="SUPFAM" id="SSF50978">
    <property type="entry name" value="WD40 repeat-like"/>
    <property type="match status" value="1"/>
</dbReference>
<dbReference type="SMART" id="SM00320">
    <property type="entry name" value="WD40"/>
    <property type="match status" value="5"/>
</dbReference>
<keyword evidence="2" id="KW-0677">Repeat</keyword>
<dbReference type="PANTHER" id="PTHR22838:SF0">
    <property type="entry name" value="WD REPEAT-CONTAINING PROTEIN 26"/>
    <property type="match status" value="1"/>
</dbReference>
<evidence type="ECO:0000256" key="2">
    <source>
        <dbReference type="ARBA" id="ARBA00022737"/>
    </source>
</evidence>
<dbReference type="InterPro" id="IPR015943">
    <property type="entry name" value="WD40/YVTN_repeat-like_dom_sf"/>
</dbReference>